<evidence type="ECO:0000256" key="9">
    <source>
        <dbReference type="SAM" id="MobiDB-lite"/>
    </source>
</evidence>
<comment type="pathway">
    <text evidence="1">Antibiotic biosynthesis.</text>
</comment>
<dbReference type="Pfam" id="PF14765">
    <property type="entry name" value="PS-DH"/>
    <property type="match status" value="1"/>
</dbReference>
<evidence type="ECO:0000259" key="10">
    <source>
        <dbReference type="PROSITE" id="PS50075"/>
    </source>
</evidence>
<dbReference type="InterPro" id="IPR049551">
    <property type="entry name" value="PKS_DH_C"/>
</dbReference>
<feature type="region of interest" description="C-terminal hotdog fold" evidence="8">
    <location>
        <begin position="577"/>
        <end position="718"/>
    </location>
</feature>
<keyword evidence="7" id="KW-0012">Acyltransferase</keyword>
<evidence type="ECO:0000256" key="5">
    <source>
        <dbReference type="ARBA" id="ARBA00023194"/>
    </source>
</evidence>
<gene>
    <name evidence="12" type="ORF">AS594_29260</name>
</gene>
<dbReference type="PROSITE" id="PS52019">
    <property type="entry name" value="PKS_MFAS_DH"/>
    <property type="match status" value="1"/>
</dbReference>
<dbReference type="Gene3D" id="3.40.366.10">
    <property type="entry name" value="Malonyl-Coenzyme A Acyl Carrier Protein, domain 2"/>
    <property type="match status" value="1"/>
</dbReference>
<dbReference type="PROSITE" id="PS50075">
    <property type="entry name" value="CARRIER"/>
    <property type="match status" value="1"/>
</dbReference>
<accession>A0A1E5PF18</accession>
<feature type="active site" description="Proton donor; for dehydratase activity" evidence="8">
    <location>
        <position position="637"/>
    </location>
</feature>
<evidence type="ECO:0000256" key="2">
    <source>
        <dbReference type="ARBA" id="ARBA00022450"/>
    </source>
</evidence>
<feature type="domain" description="PKS/mFAS DH" evidence="11">
    <location>
        <begin position="430"/>
        <end position="718"/>
    </location>
</feature>
<dbReference type="InterPro" id="IPR016036">
    <property type="entry name" value="Malonyl_transacylase_ACP-bd"/>
</dbReference>
<dbReference type="SUPFAM" id="SSF52151">
    <property type="entry name" value="FabD/lysophospholipase-like"/>
    <property type="match status" value="1"/>
</dbReference>
<dbReference type="InterPro" id="IPR049552">
    <property type="entry name" value="PKS_DH_N"/>
</dbReference>
<dbReference type="InterPro" id="IPR049900">
    <property type="entry name" value="PKS_mFAS_DH"/>
</dbReference>
<dbReference type="Pfam" id="PF00550">
    <property type="entry name" value="PP-binding"/>
    <property type="match status" value="1"/>
</dbReference>
<dbReference type="Pfam" id="PF08659">
    <property type="entry name" value="KR"/>
    <property type="match status" value="1"/>
</dbReference>
<evidence type="ECO:0000256" key="6">
    <source>
        <dbReference type="ARBA" id="ARBA00023268"/>
    </source>
</evidence>
<dbReference type="InterPro" id="IPR016035">
    <property type="entry name" value="Acyl_Trfase/lysoPLipase"/>
</dbReference>
<dbReference type="PANTHER" id="PTHR43775">
    <property type="entry name" value="FATTY ACID SYNTHASE"/>
    <property type="match status" value="1"/>
</dbReference>
<feature type="compositionally biased region" description="Basic and acidic residues" evidence="9">
    <location>
        <begin position="825"/>
        <end position="834"/>
    </location>
</feature>
<dbReference type="InterPro" id="IPR036291">
    <property type="entry name" value="NAD(P)-bd_dom_sf"/>
</dbReference>
<dbReference type="InterPro" id="IPR042104">
    <property type="entry name" value="PKS_dehydratase_sf"/>
</dbReference>
<evidence type="ECO:0000256" key="4">
    <source>
        <dbReference type="ARBA" id="ARBA00022679"/>
    </source>
</evidence>
<dbReference type="CDD" id="cd08955">
    <property type="entry name" value="KR_2_FAS_SDR_x"/>
    <property type="match status" value="1"/>
</dbReference>
<keyword evidence="2" id="KW-0596">Phosphopantetheine</keyword>
<dbReference type="InterPro" id="IPR001227">
    <property type="entry name" value="Ac_transferase_dom_sf"/>
</dbReference>
<dbReference type="InterPro" id="IPR057326">
    <property type="entry name" value="KR_dom"/>
</dbReference>
<dbReference type="SMART" id="SM00822">
    <property type="entry name" value="PKS_KR"/>
    <property type="match status" value="1"/>
</dbReference>
<dbReference type="STRING" id="285458.BGM19_07565"/>
<dbReference type="GO" id="GO:0004312">
    <property type="term" value="F:fatty acid synthase activity"/>
    <property type="evidence" value="ECO:0007669"/>
    <property type="project" value="TreeGrafter"/>
</dbReference>
<protein>
    <submittedName>
        <fullName evidence="12">Uncharacterized protein</fullName>
    </submittedName>
</protein>
<feature type="domain" description="Carrier" evidence="10">
    <location>
        <begin position="1275"/>
        <end position="1355"/>
    </location>
</feature>
<sequence>MTAAEVGWSLASTRSTFDHRAVVVGEDRSELLTGLEALARSEEAANLVQGNGGRGKTAFLFSGQGAQRPGMGRELYDAYPVFAEALDEVCGHLDPHLDRPLRELMFAAPESADGELLRRTGYAQPALLALETALYRLVTSRGPAPDFLIGHSVGEISAAHAAGVMTLADACALVAARARLMQAAPESGGMIAVEASEKEMRLCVADFDDSVAIAAVNSPRSVVISGEDATIGKVAAYWEDCGRRTTRLRVSHAFHSALMDGVLDDFHAVARTVTYSAPRVPVVSNLTGRPAVDDELRSPDYWTGQLRRTVRFMDGVEHLLAEGVTTFLELGPDATLTGLVQDCAAVAAPGHERTLAAVLRRDRPEARTLALALCEAHAANTTVARPDFGHSGATRQVDLPTYAFQGRRHWLGDMEAAAGPAGPRRGSADHPLLGGGIELAGTPNRWFAHELSAGHPWFVREHRVAGRPVLPGTAMIEWALAAVRATTRPEPAAWTLEGLTFNAFMPFTDDGPPFTVQAVVEAATGTHRVRCLSRRPDHGEPAGADDLWTEHATVASAGPGGRRRPPATGAADATEAMTELATTDLYAYFQRIGLDYGPAFRALREVRRGGDRAVALIVAEEAAQDEDAYLLHPVVLDACFQMLVAFTADDETLRVPAAVDRMDVYGPLPARVRCHAHRREETASGDVVLDLEVSSETGEVLATVEGLRFRAVPRSALAEVASLPPRRYALTWQPRADRPQGGTAAGVRPGTWVVCAPGAGVAEAWRDRLTALGASAVAVVTGSAVTPKGPGTLHLDADSPEDIQRVLEAVRETGRPVGGLILHPELGDAHHTEPGEVEPAEPGGAAHTPPPGGAGAYGDQVVENTYRLARRTSALLAGFLRAFAAERPEIVVCSRGATTPDGDGAAPDPAQSVLTALTTSVVAEYPDLTCVQVDLDPAAPAPTAAEVLGQVADLDGSGHLALRGGHWYEARLHDQEPGGEPPRDAGPEQVPVRADATYLVTGGLGGLGLATASWLAGRGAGCLLLVGRTLPAGEPPEVAALRARGVRVELRRADVADAAAVGEVLEYARRELPPLRGVVHAAGVVADAVLEQADWPLLSRVMDPKVRGAWNLHHRTADLGLDFFVLYSALGALIGLNGQSGYLMANAFLDSLAVHRRAHGLPALSVGWGAWAGTGMAADGGLLERFSASGIHGMPAAGALEALGRLSADCPPHVALAAVDWRRYTAAHTRSRPYTLLADVTPLGSSPAGETTEPAGPGLPDLSALVLTRPQEAAEAALEQLLAVVAVLLGMSAKERDAMRPTFRHKHLNELGFDSLTTIRLRNRLRADFSADVSADFLFGGGTALEIAESICAQLRTMSVLATDDDVSADGAETEVLTL</sequence>
<dbReference type="Gene3D" id="3.30.70.3290">
    <property type="match status" value="1"/>
</dbReference>
<proteinExistence type="predicted"/>
<evidence type="ECO:0000256" key="7">
    <source>
        <dbReference type="ARBA" id="ARBA00023315"/>
    </source>
</evidence>
<evidence type="ECO:0000313" key="13">
    <source>
        <dbReference type="Proteomes" id="UP000095759"/>
    </source>
</evidence>
<dbReference type="InterPro" id="IPR036736">
    <property type="entry name" value="ACP-like_sf"/>
</dbReference>
<evidence type="ECO:0000259" key="11">
    <source>
        <dbReference type="PROSITE" id="PS52019"/>
    </source>
</evidence>
<dbReference type="SUPFAM" id="SSF55048">
    <property type="entry name" value="Probable ACP-binding domain of malonyl-CoA ACP transacylase"/>
    <property type="match status" value="1"/>
</dbReference>
<keyword evidence="5" id="KW-0045">Antibiotic biosynthesis</keyword>
<feature type="active site" description="Proton acceptor; for dehydratase activity" evidence="8">
    <location>
        <position position="462"/>
    </location>
</feature>
<dbReference type="InterPro" id="IPR014043">
    <property type="entry name" value="Acyl_transferase_dom"/>
</dbReference>
<dbReference type="PANTHER" id="PTHR43775:SF51">
    <property type="entry name" value="INACTIVE PHENOLPHTHIOCEROL SYNTHESIS POLYKETIDE SYNTHASE TYPE I PKS1-RELATED"/>
    <property type="match status" value="1"/>
</dbReference>
<dbReference type="Gene3D" id="3.40.50.720">
    <property type="entry name" value="NAD(P)-binding Rossmann-like Domain"/>
    <property type="match status" value="1"/>
</dbReference>
<dbReference type="Pfam" id="PF21089">
    <property type="entry name" value="PKS_DH_N"/>
    <property type="match status" value="1"/>
</dbReference>
<comment type="caution">
    <text evidence="12">The sequence shown here is derived from an EMBL/GenBank/DDBJ whole genome shotgun (WGS) entry which is preliminary data.</text>
</comment>
<dbReference type="GO" id="GO:0031177">
    <property type="term" value="F:phosphopantetheine binding"/>
    <property type="evidence" value="ECO:0007669"/>
    <property type="project" value="InterPro"/>
</dbReference>
<evidence type="ECO:0000256" key="3">
    <source>
        <dbReference type="ARBA" id="ARBA00022553"/>
    </source>
</evidence>
<dbReference type="InterPro" id="IPR050091">
    <property type="entry name" value="PKS_NRPS_Biosynth_Enz"/>
</dbReference>
<dbReference type="Gene3D" id="1.10.1200.10">
    <property type="entry name" value="ACP-like"/>
    <property type="match status" value="1"/>
</dbReference>
<dbReference type="Proteomes" id="UP000095759">
    <property type="component" value="Unassembled WGS sequence"/>
</dbReference>
<evidence type="ECO:0000313" key="12">
    <source>
        <dbReference type="EMBL" id="OEJ27974.1"/>
    </source>
</evidence>
<dbReference type="InterPro" id="IPR020806">
    <property type="entry name" value="PKS_PP-bd"/>
</dbReference>
<dbReference type="EMBL" id="MEHJ01000001">
    <property type="protein sequence ID" value="OEJ27974.1"/>
    <property type="molecule type" value="Genomic_DNA"/>
</dbReference>
<evidence type="ECO:0000256" key="8">
    <source>
        <dbReference type="PROSITE-ProRule" id="PRU01363"/>
    </source>
</evidence>
<dbReference type="SMART" id="SM00826">
    <property type="entry name" value="PKS_DH"/>
    <property type="match status" value="1"/>
</dbReference>
<dbReference type="SMART" id="SM00823">
    <property type="entry name" value="PKS_PP"/>
    <property type="match status" value="1"/>
</dbReference>
<dbReference type="Pfam" id="PF00698">
    <property type="entry name" value="Acyl_transf_1"/>
    <property type="match status" value="1"/>
</dbReference>
<dbReference type="PROSITE" id="PS00012">
    <property type="entry name" value="PHOSPHOPANTETHEINE"/>
    <property type="match status" value="1"/>
</dbReference>
<dbReference type="SMART" id="SM00827">
    <property type="entry name" value="PKS_AT"/>
    <property type="match status" value="1"/>
</dbReference>
<dbReference type="GO" id="GO:0017000">
    <property type="term" value="P:antibiotic biosynthetic process"/>
    <property type="evidence" value="ECO:0007669"/>
    <property type="project" value="UniProtKB-KW"/>
</dbReference>
<reference evidence="12 13" key="1">
    <citation type="submission" date="2016-08" db="EMBL/GenBank/DDBJ databases">
        <title>Complete genome sequence of Streptomyces agglomeratus strain 6-3-2, a novel anti-MRSA actinomycete isolated from Wuli of Tebit, China.</title>
        <authorList>
            <person name="Chen X."/>
        </authorList>
    </citation>
    <scope>NUCLEOTIDE SEQUENCE [LARGE SCALE GENOMIC DNA]</scope>
    <source>
        <strain evidence="12 13">6-3-2</strain>
    </source>
</reference>
<dbReference type="FunFam" id="3.40.366.10:FF:000002">
    <property type="entry name" value="Probable polyketide synthase 2"/>
    <property type="match status" value="1"/>
</dbReference>
<keyword evidence="3" id="KW-0597">Phosphoprotein</keyword>
<dbReference type="InterPro" id="IPR006162">
    <property type="entry name" value="Ppantetheine_attach_site"/>
</dbReference>
<organism evidence="12 13">
    <name type="scientific">Streptomyces agglomeratus</name>
    <dbReference type="NCBI Taxonomy" id="285458"/>
    <lineage>
        <taxon>Bacteria</taxon>
        <taxon>Bacillati</taxon>
        <taxon>Actinomycetota</taxon>
        <taxon>Actinomycetes</taxon>
        <taxon>Kitasatosporales</taxon>
        <taxon>Streptomycetaceae</taxon>
        <taxon>Streptomyces</taxon>
    </lineage>
</organism>
<feature type="region of interest" description="N-terminal hotdog fold" evidence="8">
    <location>
        <begin position="430"/>
        <end position="563"/>
    </location>
</feature>
<keyword evidence="13" id="KW-1185">Reference proteome</keyword>
<evidence type="ECO:0000256" key="1">
    <source>
        <dbReference type="ARBA" id="ARBA00004792"/>
    </source>
</evidence>
<dbReference type="InterPro" id="IPR020807">
    <property type="entry name" value="PKS_DH"/>
</dbReference>
<dbReference type="SUPFAM" id="SSF51735">
    <property type="entry name" value="NAD(P)-binding Rossmann-fold domains"/>
    <property type="match status" value="2"/>
</dbReference>
<feature type="region of interest" description="Disordered" evidence="9">
    <location>
        <begin position="825"/>
        <end position="855"/>
    </location>
</feature>
<dbReference type="GO" id="GO:0006633">
    <property type="term" value="P:fatty acid biosynthetic process"/>
    <property type="evidence" value="ECO:0007669"/>
    <property type="project" value="TreeGrafter"/>
</dbReference>
<dbReference type="SUPFAM" id="SSF47336">
    <property type="entry name" value="ACP-like"/>
    <property type="match status" value="1"/>
</dbReference>
<dbReference type="InterPro" id="IPR009081">
    <property type="entry name" value="PP-bd_ACP"/>
</dbReference>
<name>A0A1E5PF18_9ACTN</name>
<dbReference type="Gene3D" id="3.10.129.110">
    <property type="entry name" value="Polyketide synthase dehydratase"/>
    <property type="match status" value="1"/>
</dbReference>
<keyword evidence="6" id="KW-0511">Multifunctional enzyme</keyword>
<dbReference type="InterPro" id="IPR013968">
    <property type="entry name" value="PKS_KR"/>
</dbReference>
<keyword evidence="4" id="KW-0808">Transferase</keyword>